<keyword evidence="3" id="KW-1185">Reference proteome</keyword>
<dbReference type="RefSeq" id="WP_141601137.1">
    <property type="nucleotide sequence ID" value="NZ_JARMSB010000008.1"/>
</dbReference>
<protein>
    <recommendedName>
        <fullName evidence="4">YmcC</fullName>
    </recommendedName>
</protein>
<evidence type="ECO:0008006" key="4">
    <source>
        <dbReference type="Google" id="ProtNLM"/>
    </source>
</evidence>
<sequence length="183" mass="20725">MLFWIIAAEIAFWIVIISGLYSRYILKRNRLSLFFFILTPVIDFALLVLTAADLKSGAPASFAHGLAAVYIGVSIAFGKSMIAWADRKFQSRILQKPLQHRELFGRAKAVYEMKMWGRHLIAYLIGCLLLGAMILYVGIGEKTFPLLRVLSGWTLVLLIDFLISFSYVIFPKRESKTDNCPSK</sequence>
<reference evidence="2 3" key="1">
    <citation type="submission" date="2019-06" db="EMBL/GenBank/DDBJ databases">
        <title>Genome sequence of Ureibacillus terrenus.</title>
        <authorList>
            <person name="Maclea K.S."/>
            <person name="Simoes M."/>
        </authorList>
    </citation>
    <scope>NUCLEOTIDE SEQUENCE [LARGE SCALE GENOMIC DNA]</scope>
    <source>
        <strain evidence="2 3">ATCC BAA-384</strain>
    </source>
</reference>
<gene>
    <name evidence="2" type="ORF">FKZ59_02390</name>
</gene>
<keyword evidence="1" id="KW-1133">Transmembrane helix</keyword>
<keyword evidence="1" id="KW-0812">Transmembrane</keyword>
<evidence type="ECO:0000256" key="1">
    <source>
        <dbReference type="SAM" id="Phobius"/>
    </source>
</evidence>
<dbReference type="Proteomes" id="UP000315753">
    <property type="component" value="Unassembled WGS sequence"/>
</dbReference>
<feature type="transmembrane region" description="Helical" evidence="1">
    <location>
        <begin position="64"/>
        <end position="85"/>
    </location>
</feature>
<feature type="transmembrane region" description="Helical" evidence="1">
    <location>
        <begin position="120"/>
        <end position="139"/>
    </location>
</feature>
<feature type="transmembrane region" description="Helical" evidence="1">
    <location>
        <begin position="6"/>
        <end position="26"/>
    </location>
</feature>
<feature type="transmembrane region" description="Helical" evidence="1">
    <location>
        <begin position="33"/>
        <end position="52"/>
    </location>
</feature>
<dbReference type="EMBL" id="VIGD01000002">
    <property type="protein sequence ID" value="TQE91962.1"/>
    <property type="molecule type" value="Genomic_DNA"/>
</dbReference>
<evidence type="ECO:0000313" key="3">
    <source>
        <dbReference type="Proteomes" id="UP000315753"/>
    </source>
</evidence>
<dbReference type="AlphaFoldDB" id="A0A540V5E2"/>
<name>A0A540V5E2_9BACL</name>
<organism evidence="2 3">
    <name type="scientific">Ureibacillus terrenus</name>
    <dbReference type="NCBI Taxonomy" id="118246"/>
    <lineage>
        <taxon>Bacteria</taxon>
        <taxon>Bacillati</taxon>
        <taxon>Bacillota</taxon>
        <taxon>Bacilli</taxon>
        <taxon>Bacillales</taxon>
        <taxon>Caryophanaceae</taxon>
        <taxon>Ureibacillus</taxon>
    </lineage>
</organism>
<comment type="caution">
    <text evidence="2">The sequence shown here is derived from an EMBL/GenBank/DDBJ whole genome shotgun (WGS) entry which is preliminary data.</text>
</comment>
<feature type="transmembrane region" description="Helical" evidence="1">
    <location>
        <begin position="151"/>
        <end position="170"/>
    </location>
</feature>
<dbReference type="OrthoDB" id="2082317at2"/>
<keyword evidence="1" id="KW-0472">Membrane</keyword>
<evidence type="ECO:0000313" key="2">
    <source>
        <dbReference type="EMBL" id="TQE91962.1"/>
    </source>
</evidence>
<accession>A0A540V5E2</accession>
<proteinExistence type="predicted"/>